<evidence type="ECO:0000313" key="2">
    <source>
        <dbReference type="Proteomes" id="UP000814033"/>
    </source>
</evidence>
<proteinExistence type="predicted"/>
<protein>
    <submittedName>
        <fullName evidence="1">Uncharacterized protein</fullName>
    </submittedName>
</protein>
<name>A0ACB8RJ32_9AGAM</name>
<accession>A0ACB8RJ32</accession>
<evidence type="ECO:0000313" key="1">
    <source>
        <dbReference type="EMBL" id="KAI0043651.1"/>
    </source>
</evidence>
<dbReference type="Proteomes" id="UP000814033">
    <property type="component" value="Unassembled WGS sequence"/>
</dbReference>
<reference evidence="1" key="2">
    <citation type="journal article" date="2022" name="New Phytol.">
        <title>Evolutionary transition to the ectomycorrhizal habit in the genomes of a hyperdiverse lineage of mushroom-forming fungi.</title>
        <authorList>
            <person name="Looney B."/>
            <person name="Miyauchi S."/>
            <person name="Morin E."/>
            <person name="Drula E."/>
            <person name="Courty P.E."/>
            <person name="Kohler A."/>
            <person name="Kuo A."/>
            <person name="LaButti K."/>
            <person name="Pangilinan J."/>
            <person name="Lipzen A."/>
            <person name="Riley R."/>
            <person name="Andreopoulos W."/>
            <person name="He G."/>
            <person name="Johnson J."/>
            <person name="Nolan M."/>
            <person name="Tritt A."/>
            <person name="Barry K.W."/>
            <person name="Grigoriev I.V."/>
            <person name="Nagy L.G."/>
            <person name="Hibbett D."/>
            <person name="Henrissat B."/>
            <person name="Matheny P.B."/>
            <person name="Labbe J."/>
            <person name="Martin F.M."/>
        </authorList>
    </citation>
    <scope>NUCLEOTIDE SEQUENCE</scope>
    <source>
        <strain evidence="1">FP105234-sp</strain>
    </source>
</reference>
<gene>
    <name evidence="1" type="ORF">FA95DRAFT_1609197</name>
</gene>
<keyword evidence="2" id="KW-1185">Reference proteome</keyword>
<organism evidence="1 2">
    <name type="scientific">Auriscalpium vulgare</name>
    <dbReference type="NCBI Taxonomy" id="40419"/>
    <lineage>
        <taxon>Eukaryota</taxon>
        <taxon>Fungi</taxon>
        <taxon>Dikarya</taxon>
        <taxon>Basidiomycota</taxon>
        <taxon>Agaricomycotina</taxon>
        <taxon>Agaricomycetes</taxon>
        <taxon>Russulales</taxon>
        <taxon>Auriscalpiaceae</taxon>
        <taxon>Auriscalpium</taxon>
    </lineage>
</organism>
<sequence length="71" mass="7775">MAVMHIFHAALLYLRCPRLHPVDSSHRLAQGEVAEAWKWSVEPLPGKLRDAKREALKASEAGASPADASTQ</sequence>
<dbReference type="EMBL" id="MU276009">
    <property type="protein sequence ID" value="KAI0043651.1"/>
    <property type="molecule type" value="Genomic_DNA"/>
</dbReference>
<reference evidence="1" key="1">
    <citation type="submission" date="2021-02" db="EMBL/GenBank/DDBJ databases">
        <authorList>
            <consortium name="DOE Joint Genome Institute"/>
            <person name="Ahrendt S."/>
            <person name="Looney B.P."/>
            <person name="Miyauchi S."/>
            <person name="Morin E."/>
            <person name="Drula E."/>
            <person name="Courty P.E."/>
            <person name="Chicoki N."/>
            <person name="Fauchery L."/>
            <person name="Kohler A."/>
            <person name="Kuo A."/>
            <person name="Labutti K."/>
            <person name="Pangilinan J."/>
            <person name="Lipzen A."/>
            <person name="Riley R."/>
            <person name="Andreopoulos W."/>
            <person name="He G."/>
            <person name="Johnson J."/>
            <person name="Barry K.W."/>
            <person name="Grigoriev I.V."/>
            <person name="Nagy L."/>
            <person name="Hibbett D."/>
            <person name="Henrissat B."/>
            <person name="Matheny P.B."/>
            <person name="Labbe J."/>
            <person name="Martin F."/>
        </authorList>
    </citation>
    <scope>NUCLEOTIDE SEQUENCE</scope>
    <source>
        <strain evidence="1">FP105234-sp</strain>
    </source>
</reference>
<comment type="caution">
    <text evidence="1">The sequence shown here is derived from an EMBL/GenBank/DDBJ whole genome shotgun (WGS) entry which is preliminary data.</text>
</comment>